<sequence>MTTLVTGGTGLVGSRLLRYMVDAGLECRALVRPGKDAPADVTPVEGDLFDAAALKKAVEGVSAVIHLAAVFRTLDESAIWRANLEGTRALIAAVQQYAPQSRFIMASTCLVYDESASRPGLEEDEVSPKHAYPASKVAAEKELRESGLNWSILRLPFVYGDGDEHLSAVPGIVSRMNWHPAQTFSLAHQRDVARAFEFALAGTMDGCIVNIADDAPSTLYDMARAVGVTIESSARPLNNPWWGRADGALSRRLGFRPTVATLGQAVLEGIL</sequence>
<dbReference type="InterPro" id="IPR001509">
    <property type="entry name" value="Epimerase_deHydtase"/>
</dbReference>
<reference evidence="2 3" key="1">
    <citation type="submission" date="2020-08" db="EMBL/GenBank/DDBJ databases">
        <title>Genomic Encyclopedia of Type Strains, Phase IV (KMG-V): Genome sequencing to study the core and pangenomes of soil and plant-associated prokaryotes.</title>
        <authorList>
            <person name="Whitman W."/>
        </authorList>
    </citation>
    <scope>NUCLEOTIDE SEQUENCE [LARGE SCALE GENOMIC DNA]</scope>
    <source>
        <strain evidence="2 3">X5P2</strain>
    </source>
</reference>
<protein>
    <submittedName>
        <fullName evidence="2">Nucleoside-diphosphate-sugar epimerase</fullName>
    </submittedName>
</protein>
<evidence type="ECO:0000313" key="3">
    <source>
        <dbReference type="Proteomes" id="UP000535182"/>
    </source>
</evidence>
<evidence type="ECO:0000313" key="2">
    <source>
        <dbReference type="EMBL" id="MBB5329158.1"/>
    </source>
</evidence>
<dbReference type="RefSeq" id="WP_183977360.1">
    <property type="nucleotide sequence ID" value="NZ_JACHEB010000005.1"/>
</dbReference>
<dbReference type="PANTHER" id="PTHR48079:SF6">
    <property type="entry name" value="NAD(P)-BINDING DOMAIN-CONTAINING PROTEIN-RELATED"/>
    <property type="match status" value="1"/>
</dbReference>
<dbReference type="InterPro" id="IPR051783">
    <property type="entry name" value="NAD(P)-dependent_oxidoreduct"/>
</dbReference>
<dbReference type="Proteomes" id="UP000535182">
    <property type="component" value="Unassembled WGS sequence"/>
</dbReference>
<dbReference type="PANTHER" id="PTHR48079">
    <property type="entry name" value="PROTEIN YEEZ"/>
    <property type="match status" value="1"/>
</dbReference>
<dbReference type="Pfam" id="PF01370">
    <property type="entry name" value="Epimerase"/>
    <property type="match status" value="1"/>
</dbReference>
<evidence type="ECO:0000259" key="1">
    <source>
        <dbReference type="Pfam" id="PF01370"/>
    </source>
</evidence>
<name>A0A9X0QF73_9BACT</name>
<comment type="caution">
    <text evidence="2">The sequence shown here is derived from an EMBL/GenBank/DDBJ whole genome shotgun (WGS) entry which is preliminary data.</text>
</comment>
<feature type="domain" description="NAD-dependent epimerase/dehydratase" evidence="1">
    <location>
        <begin position="4"/>
        <end position="211"/>
    </location>
</feature>
<dbReference type="InterPro" id="IPR036291">
    <property type="entry name" value="NAD(P)-bd_dom_sf"/>
</dbReference>
<gene>
    <name evidence="2" type="ORF">HDF14_002774</name>
</gene>
<dbReference type="GO" id="GO:0004029">
    <property type="term" value="F:aldehyde dehydrogenase (NAD+) activity"/>
    <property type="evidence" value="ECO:0007669"/>
    <property type="project" value="TreeGrafter"/>
</dbReference>
<organism evidence="2 3">
    <name type="scientific">Tunturiibacter gelidiferens</name>
    <dbReference type="NCBI Taxonomy" id="3069689"/>
    <lineage>
        <taxon>Bacteria</taxon>
        <taxon>Pseudomonadati</taxon>
        <taxon>Acidobacteriota</taxon>
        <taxon>Terriglobia</taxon>
        <taxon>Terriglobales</taxon>
        <taxon>Acidobacteriaceae</taxon>
        <taxon>Tunturiibacter</taxon>
    </lineage>
</organism>
<accession>A0A9X0QF73</accession>
<dbReference type="SUPFAM" id="SSF51735">
    <property type="entry name" value="NAD(P)-binding Rossmann-fold domains"/>
    <property type="match status" value="1"/>
</dbReference>
<dbReference type="AlphaFoldDB" id="A0A9X0QF73"/>
<dbReference type="Gene3D" id="3.40.50.720">
    <property type="entry name" value="NAD(P)-binding Rossmann-like Domain"/>
    <property type="match status" value="1"/>
</dbReference>
<proteinExistence type="predicted"/>
<dbReference type="EMBL" id="JACHEB010000005">
    <property type="protein sequence ID" value="MBB5329158.1"/>
    <property type="molecule type" value="Genomic_DNA"/>
</dbReference>
<keyword evidence="3" id="KW-1185">Reference proteome</keyword>
<dbReference type="GO" id="GO:0005737">
    <property type="term" value="C:cytoplasm"/>
    <property type="evidence" value="ECO:0007669"/>
    <property type="project" value="TreeGrafter"/>
</dbReference>